<dbReference type="KEGG" id="mbe:MBM_09007"/>
<keyword evidence="4" id="KW-0342">GTP-binding</keyword>
<dbReference type="InParanoid" id="K1WVS0"/>
<dbReference type="GO" id="GO:0003924">
    <property type="term" value="F:GTPase activity"/>
    <property type="evidence" value="ECO:0007669"/>
    <property type="project" value="InterPro"/>
</dbReference>
<dbReference type="PANTHER" id="PTHR31715:SF0">
    <property type="entry name" value="UREASE ACCESSORY PROTEIN G"/>
    <property type="match status" value="1"/>
</dbReference>
<evidence type="ECO:0000313" key="9">
    <source>
        <dbReference type="Proteomes" id="UP000006753"/>
    </source>
</evidence>
<dbReference type="InterPro" id="IPR003495">
    <property type="entry name" value="CobW/HypB/UreG_nucleotide-bd"/>
</dbReference>
<sequence length="269" mass="28627">MGHDHAAPGGHTHDHNTPADHGHTHEVLDGPGSYMGREMPIIEGRNWSERAFTIGIGGPVGSGKTALMLALCLALREKYSIAAVTNDIFTREDAEFLTKNKALPASRIRAIETGGCPHAAVREDISANLAALEDLHREFTSDLLLIESGGDNLAANYSRELADYIIYVIDVSGGDKIPRKGGPGITQSDLLIVNKTDLAEAVGADLDVMDRDARKIREGGPTIFAQVKKNVGVDYIVGLIESAWRGSGAEAVSKARGGPVATAQLDELK</sequence>
<dbReference type="GO" id="GO:0043419">
    <property type="term" value="P:urea catabolic process"/>
    <property type="evidence" value="ECO:0007669"/>
    <property type="project" value="InterPro"/>
</dbReference>
<feature type="region of interest" description="Disordered" evidence="6">
    <location>
        <begin position="1"/>
        <end position="31"/>
    </location>
</feature>
<dbReference type="InterPro" id="IPR004400">
    <property type="entry name" value="UreG"/>
</dbReference>
<evidence type="ECO:0000256" key="5">
    <source>
        <dbReference type="ARBA" id="ARBA00023186"/>
    </source>
</evidence>
<accession>K1WVS0</accession>
<organism evidence="8 9">
    <name type="scientific">Marssonina brunnea f. sp. multigermtubi (strain MB_m1)</name>
    <name type="common">Marssonina leaf spot fungus</name>
    <dbReference type="NCBI Taxonomy" id="1072389"/>
    <lineage>
        <taxon>Eukaryota</taxon>
        <taxon>Fungi</taxon>
        <taxon>Dikarya</taxon>
        <taxon>Ascomycota</taxon>
        <taxon>Pezizomycotina</taxon>
        <taxon>Leotiomycetes</taxon>
        <taxon>Helotiales</taxon>
        <taxon>Drepanopezizaceae</taxon>
        <taxon>Drepanopeziza</taxon>
    </lineage>
</organism>
<dbReference type="OMA" id="KMRGDKP"/>
<evidence type="ECO:0000256" key="1">
    <source>
        <dbReference type="ARBA" id="ARBA00005732"/>
    </source>
</evidence>
<keyword evidence="5" id="KW-0143">Chaperone</keyword>
<reference evidence="8 9" key="1">
    <citation type="journal article" date="2012" name="BMC Genomics">
        <title>Sequencing the genome of Marssonina brunnea reveals fungus-poplar co-evolution.</title>
        <authorList>
            <person name="Zhu S."/>
            <person name="Cao Y.-Z."/>
            <person name="Jiang C."/>
            <person name="Tan B.-Y."/>
            <person name="Wang Z."/>
            <person name="Feng S."/>
            <person name="Zhang L."/>
            <person name="Su X.-H."/>
            <person name="Brejova B."/>
            <person name="Vinar T."/>
            <person name="Xu M."/>
            <person name="Wang M.-X."/>
            <person name="Zhang S.-G."/>
            <person name="Huang M.-R."/>
            <person name="Wu R."/>
            <person name="Zhou Y."/>
        </authorList>
    </citation>
    <scope>NUCLEOTIDE SEQUENCE [LARGE SCALE GENOMIC DNA]</scope>
    <source>
        <strain evidence="8 9">MB_m1</strain>
    </source>
</reference>
<feature type="compositionally biased region" description="Basic and acidic residues" evidence="6">
    <location>
        <begin position="1"/>
        <end position="28"/>
    </location>
</feature>
<keyword evidence="9" id="KW-1185">Reference proteome</keyword>
<dbReference type="AlphaFoldDB" id="K1WVS0"/>
<dbReference type="CDD" id="cd05540">
    <property type="entry name" value="UreG"/>
    <property type="match status" value="1"/>
</dbReference>
<protein>
    <submittedName>
        <fullName evidence="8">Urease accessory protein</fullName>
    </submittedName>
</protein>
<gene>
    <name evidence="8" type="ORF">MBM_09007</name>
</gene>
<evidence type="ECO:0000313" key="8">
    <source>
        <dbReference type="EMBL" id="EKD12778.1"/>
    </source>
</evidence>
<dbReference type="eggNOG" id="ENOG502QR6E">
    <property type="taxonomic scope" value="Eukaryota"/>
</dbReference>
<evidence type="ECO:0000256" key="6">
    <source>
        <dbReference type="SAM" id="MobiDB-lite"/>
    </source>
</evidence>
<dbReference type="HAMAP" id="MF_01389">
    <property type="entry name" value="UreG"/>
    <property type="match status" value="1"/>
</dbReference>
<feature type="domain" description="CobW/HypB/UreG nucleotide-binding" evidence="7">
    <location>
        <begin position="53"/>
        <end position="222"/>
    </location>
</feature>
<evidence type="ECO:0000259" key="7">
    <source>
        <dbReference type="Pfam" id="PF02492"/>
    </source>
</evidence>
<keyword evidence="3" id="KW-0996">Nickel insertion</keyword>
<dbReference type="EMBL" id="JH921454">
    <property type="protein sequence ID" value="EKD12778.1"/>
    <property type="molecule type" value="Genomic_DNA"/>
</dbReference>
<dbReference type="Proteomes" id="UP000006753">
    <property type="component" value="Unassembled WGS sequence"/>
</dbReference>
<dbReference type="STRING" id="1072389.K1WVS0"/>
<dbReference type="GO" id="GO:0005525">
    <property type="term" value="F:GTP binding"/>
    <property type="evidence" value="ECO:0007669"/>
    <property type="project" value="UniProtKB-KW"/>
</dbReference>
<dbReference type="Pfam" id="PF02492">
    <property type="entry name" value="cobW"/>
    <property type="match status" value="1"/>
</dbReference>
<dbReference type="Gene3D" id="3.40.50.300">
    <property type="entry name" value="P-loop containing nucleotide triphosphate hydrolases"/>
    <property type="match status" value="1"/>
</dbReference>
<comment type="similarity">
    <text evidence="1">Belongs to the SIMIBI class G3E GTPase family. UreG subfamily.</text>
</comment>
<name>K1WVS0_MARBU</name>
<evidence type="ECO:0000256" key="4">
    <source>
        <dbReference type="ARBA" id="ARBA00023134"/>
    </source>
</evidence>
<keyword evidence="2" id="KW-0547">Nucleotide-binding</keyword>
<dbReference type="FunFam" id="3.40.50.300:FF:000208">
    <property type="entry name" value="Urease accessory protein UreG"/>
    <property type="match status" value="1"/>
</dbReference>
<dbReference type="SUPFAM" id="SSF52540">
    <property type="entry name" value="P-loop containing nucleoside triphosphate hydrolases"/>
    <property type="match status" value="1"/>
</dbReference>
<dbReference type="NCBIfam" id="TIGR00101">
    <property type="entry name" value="ureG"/>
    <property type="match status" value="1"/>
</dbReference>
<dbReference type="InterPro" id="IPR027417">
    <property type="entry name" value="P-loop_NTPase"/>
</dbReference>
<evidence type="ECO:0000256" key="3">
    <source>
        <dbReference type="ARBA" id="ARBA00022988"/>
    </source>
</evidence>
<dbReference type="PANTHER" id="PTHR31715">
    <property type="entry name" value="UREASE ACCESSORY PROTEIN G"/>
    <property type="match status" value="1"/>
</dbReference>
<proteinExistence type="inferred from homology"/>
<dbReference type="OrthoDB" id="10063137at2759"/>
<dbReference type="GO" id="GO:0016151">
    <property type="term" value="F:nickel cation binding"/>
    <property type="evidence" value="ECO:0007669"/>
    <property type="project" value="InterPro"/>
</dbReference>
<evidence type="ECO:0000256" key="2">
    <source>
        <dbReference type="ARBA" id="ARBA00022741"/>
    </source>
</evidence>
<dbReference type="HOGENOM" id="CLU_072144_0_0_1"/>